<dbReference type="InterPro" id="IPR042100">
    <property type="entry name" value="Bug_dom1"/>
</dbReference>
<name>A0A0X8NVD1_ALCXX</name>
<proteinExistence type="inferred from homology"/>
<evidence type="ECO:0000256" key="2">
    <source>
        <dbReference type="SAM" id="SignalP"/>
    </source>
</evidence>
<dbReference type="EMBL" id="CP014060">
    <property type="protein sequence ID" value="AMG35071.1"/>
    <property type="molecule type" value="Genomic_DNA"/>
</dbReference>
<dbReference type="InterPro" id="IPR005064">
    <property type="entry name" value="BUG"/>
</dbReference>
<dbReference type="PANTHER" id="PTHR42928:SF5">
    <property type="entry name" value="BLR1237 PROTEIN"/>
    <property type="match status" value="1"/>
</dbReference>
<accession>A0A0X8NVD1</accession>
<evidence type="ECO:0000256" key="1">
    <source>
        <dbReference type="ARBA" id="ARBA00006987"/>
    </source>
</evidence>
<feature type="signal peptide" evidence="2">
    <location>
        <begin position="1"/>
        <end position="28"/>
    </location>
</feature>
<dbReference type="PANTHER" id="PTHR42928">
    <property type="entry name" value="TRICARBOXYLATE-BINDING PROTEIN"/>
    <property type="match status" value="1"/>
</dbReference>
<dbReference type="Gene3D" id="3.40.190.150">
    <property type="entry name" value="Bordetella uptake gene, domain 1"/>
    <property type="match status" value="1"/>
</dbReference>
<feature type="chain" id="PRO_5007068986" evidence="2">
    <location>
        <begin position="29"/>
        <end position="324"/>
    </location>
</feature>
<dbReference type="Pfam" id="PF03401">
    <property type="entry name" value="TctC"/>
    <property type="match status" value="1"/>
</dbReference>
<dbReference type="Gene3D" id="3.40.190.10">
    <property type="entry name" value="Periplasmic binding protein-like II"/>
    <property type="match status" value="1"/>
</dbReference>
<comment type="similarity">
    <text evidence="1">Belongs to the UPF0065 (bug) family.</text>
</comment>
<dbReference type="Proteomes" id="UP000060602">
    <property type="component" value="Chromosome"/>
</dbReference>
<reference evidence="4" key="1">
    <citation type="submission" date="2015-12" db="EMBL/GenBank/DDBJ databases">
        <title>FDA dAtabase for Regulatory Grade micrObial Sequences (FDA-ARGOS): Supporting development and validation of Infectious Disease Dx tests.</title>
        <authorList>
            <person name="Case J."/>
            <person name="Tallon L."/>
            <person name="Sadzewicz L."/>
            <person name="Sengamalay N."/>
            <person name="Ott S."/>
            <person name="Godinez A."/>
            <person name="Nagaraj S."/>
            <person name="Nadendla S."/>
            <person name="Sichtig H."/>
        </authorList>
    </citation>
    <scope>NUCLEOTIDE SEQUENCE [LARGE SCALE GENOMIC DNA]</scope>
    <source>
        <strain evidence="4">FDAARGOS_147</strain>
    </source>
</reference>
<dbReference type="RefSeq" id="WP_006395209.1">
    <property type="nucleotide sequence ID" value="NZ_CP014060.2"/>
</dbReference>
<dbReference type="CDD" id="cd07012">
    <property type="entry name" value="PBP2_Bug_TTT"/>
    <property type="match status" value="1"/>
</dbReference>
<gene>
    <name evidence="3" type="ORF">AL504_02820</name>
</gene>
<organism evidence="3 4">
    <name type="scientific">Alcaligenes xylosoxydans xylosoxydans</name>
    <name type="common">Achromobacter xylosoxidans</name>
    <dbReference type="NCBI Taxonomy" id="85698"/>
    <lineage>
        <taxon>Bacteria</taxon>
        <taxon>Pseudomonadati</taxon>
        <taxon>Pseudomonadota</taxon>
        <taxon>Betaproteobacteria</taxon>
        <taxon>Burkholderiales</taxon>
        <taxon>Alcaligenaceae</taxon>
        <taxon>Achromobacter</taxon>
    </lineage>
</organism>
<dbReference type="PIRSF" id="PIRSF017082">
    <property type="entry name" value="YflP"/>
    <property type="match status" value="1"/>
</dbReference>
<evidence type="ECO:0000313" key="4">
    <source>
        <dbReference type="Proteomes" id="UP000060602"/>
    </source>
</evidence>
<evidence type="ECO:0000313" key="3">
    <source>
        <dbReference type="EMBL" id="AMG35071.1"/>
    </source>
</evidence>
<dbReference type="AlphaFoldDB" id="A0A0X8NVD1"/>
<keyword evidence="2" id="KW-0732">Signal</keyword>
<protein>
    <submittedName>
        <fullName evidence="3">Tripartite tricarboxylate transporter substrate binding protein</fullName>
    </submittedName>
</protein>
<dbReference type="SUPFAM" id="SSF53850">
    <property type="entry name" value="Periplasmic binding protein-like II"/>
    <property type="match status" value="1"/>
</dbReference>
<sequence length="324" mass="34597">MTRTRLPALAFSALSFLACVAAAPAAMAADYPSRSMELVVAYQPGGGSDNTARAIAEAVRPPLLAQPTVVINKPGASGSIGWSYVANAQPDGYKLVLMTPEMLVVPLMGIGKTTVKDFQPIARFTDDPSSVTVRADSPWKTVEEFLDYARKNPERVAVSNAGIGTVPHMAAAALGEQTGAKFVHVPYQGSAPAIMGLLSGDVQATTVAYAELQQHVDTGKLRTLAVMAPKRLDTLPDVPTMKERGADLQFSVWRGIGLPKSAPADAIEKWRAAARQVAQSQDFQALMRKQNLTPSYADQPQFAADVARQEQAFNALVPKLNLKP</sequence>
<dbReference type="PROSITE" id="PS51257">
    <property type="entry name" value="PROKAR_LIPOPROTEIN"/>
    <property type="match status" value="1"/>
</dbReference>